<protein>
    <submittedName>
        <fullName evidence="1">Uncharacterized protein</fullName>
    </submittedName>
</protein>
<gene>
    <name evidence="1" type="ordered locus">TREPR_1429</name>
</gene>
<evidence type="ECO:0000313" key="2">
    <source>
        <dbReference type="Proteomes" id="UP000009223"/>
    </source>
</evidence>
<dbReference type="HOGENOM" id="CLU_2588696_0_0_12"/>
<name>F5YQ67_TREPZ</name>
<dbReference type="RefSeq" id="WP_015708669.1">
    <property type="nucleotide sequence ID" value="NC_015578.1"/>
</dbReference>
<reference evidence="2" key="1">
    <citation type="submission" date="2009-12" db="EMBL/GenBank/DDBJ databases">
        <title>Complete sequence of Treponema primitia strain ZAS-2.</title>
        <authorList>
            <person name="Tetu S.G."/>
            <person name="Matson E."/>
            <person name="Ren Q."/>
            <person name="Seshadri R."/>
            <person name="Elbourne L."/>
            <person name="Hassan K.A."/>
            <person name="Durkin A."/>
            <person name="Radune D."/>
            <person name="Mohamoud Y."/>
            <person name="Shay R."/>
            <person name="Jin S."/>
            <person name="Zhang X."/>
            <person name="Lucey K."/>
            <person name="Ballor N.R."/>
            <person name="Ottesen E."/>
            <person name="Rosenthal R."/>
            <person name="Allen A."/>
            <person name="Leadbetter J.R."/>
            <person name="Paulsen I.T."/>
        </authorList>
    </citation>
    <scope>NUCLEOTIDE SEQUENCE [LARGE SCALE GENOMIC DNA]</scope>
    <source>
        <strain evidence="2">ATCC BAA-887 / DSM 12427 / ZAS-2</strain>
    </source>
</reference>
<sequence>MKKNNQDETIKTFSDYQIKSWFQDESKNIKVEDTVSKIISGDCKTLEVKEILHGNPYPTWRLVITTNDKIYLLKTSRELK</sequence>
<reference evidence="1 2" key="2">
    <citation type="journal article" date="2011" name="ISME J.">
        <title>RNA-seq reveals cooperative metabolic interactions between two termite-gut spirochete species in co-culture.</title>
        <authorList>
            <person name="Rosenthal A.Z."/>
            <person name="Matson E.G."/>
            <person name="Eldar A."/>
            <person name="Leadbetter J.R."/>
        </authorList>
    </citation>
    <scope>NUCLEOTIDE SEQUENCE [LARGE SCALE GENOMIC DNA]</scope>
    <source>
        <strain evidence="2">ATCC BAA-887 / DSM 12427 / ZAS-2</strain>
    </source>
</reference>
<dbReference type="AlphaFoldDB" id="F5YQ67"/>
<evidence type="ECO:0000313" key="1">
    <source>
        <dbReference type="EMBL" id="AEF84686.1"/>
    </source>
</evidence>
<organism evidence="1 2">
    <name type="scientific">Treponema primitia (strain ATCC BAA-887 / DSM 12427 / ZAS-2)</name>
    <dbReference type="NCBI Taxonomy" id="545694"/>
    <lineage>
        <taxon>Bacteria</taxon>
        <taxon>Pseudomonadati</taxon>
        <taxon>Spirochaetota</taxon>
        <taxon>Spirochaetia</taxon>
        <taxon>Spirochaetales</taxon>
        <taxon>Treponemataceae</taxon>
        <taxon>Treponema</taxon>
    </lineage>
</organism>
<dbReference type="KEGG" id="tpi:TREPR_1429"/>
<dbReference type="Proteomes" id="UP000009223">
    <property type="component" value="Chromosome"/>
</dbReference>
<proteinExistence type="predicted"/>
<keyword evidence="2" id="KW-1185">Reference proteome</keyword>
<dbReference type="EMBL" id="CP001843">
    <property type="protein sequence ID" value="AEF84686.1"/>
    <property type="molecule type" value="Genomic_DNA"/>
</dbReference>
<accession>F5YQ67</accession>